<evidence type="ECO:0000256" key="2">
    <source>
        <dbReference type="ARBA" id="ARBA00022737"/>
    </source>
</evidence>
<dbReference type="FunCoup" id="D8RBN7">
    <property type="interactions" value="3957"/>
</dbReference>
<dbReference type="CDD" id="cd01448">
    <property type="entry name" value="TST_Repeat_1"/>
    <property type="match status" value="1"/>
</dbReference>
<keyword evidence="2" id="KW-0677">Repeat</keyword>
<dbReference type="GO" id="GO:0005739">
    <property type="term" value="C:mitochondrion"/>
    <property type="evidence" value="ECO:0000318"/>
    <property type="project" value="GO_Central"/>
</dbReference>
<dbReference type="InterPro" id="IPR001763">
    <property type="entry name" value="Rhodanese-like_dom"/>
</dbReference>
<dbReference type="eggNOG" id="KOG1529">
    <property type="taxonomic scope" value="Eukaryota"/>
</dbReference>
<dbReference type="InterPro" id="IPR001307">
    <property type="entry name" value="Thiosulphate_STrfase_CS"/>
</dbReference>
<protein>
    <recommendedName>
        <fullName evidence="3">Sulfurtransferase</fullName>
    </recommendedName>
</protein>
<dbReference type="PANTHER" id="PTHR11364">
    <property type="entry name" value="THIOSULFATE SULFERTANSFERASE"/>
    <property type="match status" value="1"/>
</dbReference>
<dbReference type="InterPro" id="IPR045078">
    <property type="entry name" value="TST/MPST-like"/>
</dbReference>
<dbReference type="Gramene" id="EFJ30532">
    <property type="protein sequence ID" value="EFJ30532"/>
    <property type="gene ID" value="SELMODRAFT_89723"/>
</dbReference>
<evidence type="ECO:0000259" key="4">
    <source>
        <dbReference type="PROSITE" id="PS50206"/>
    </source>
</evidence>
<organism evidence="6">
    <name type="scientific">Selaginella moellendorffii</name>
    <name type="common">Spikemoss</name>
    <dbReference type="NCBI Taxonomy" id="88036"/>
    <lineage>
        <taxon>Eukaryota</taxon>
        <taxon>Viridiplantae</taxon>
        <taxon>Streptophyta</taxon>
        <taxon>Embryophyta</taxon>
        <taxon>Tracheophyta</taxon>
        <taxon>Lycopodiopsida</taxon>
        <taxon>Selaginellales</taxon>
        <taxon>Selaginellaceae</taxon>
        <taxon>Selaginella</taxon>
    </lineage>
</organism>
<feature type="domain" description="Rhodanese" evidence="4">
    <location>
        <begin position="21"/>
        <end position="138"/>
    </location>
</feature>
<dbReference type="Proteomes" id="UP000001514">
    <property type="component" value="Unassembled WGS sequence"/>
</dbReference>
<dbReference type="GO" id="GO:0004792">
    <property type="term" value="F:thiosulfate-cyanide sulfurtransferase activity"/>
    <property type="evidence" value="ECO:0000318"/>
    <property type="project" value="GO_Central"/>
</dbReference>
<dbReference type="PANTHER" id="PTHR11364:SF27">
    <property type="entry name" value="SULFURTRANSFERASE"/>
    <property type="match status" value="1"/>
</dbReference>
<sequence>MSIEKSKSAIVSVEWLHQNLNLPHVKVLDASWYMPAEQRNPLEEFKKCRIPGALFFDIDGIVDDKVDLPHMLPVETAFAAALSALDLQNTDTIVAYDGKGIFSSARVWWMFRVFGHKNVYVLDGGLPKWLASSYPVDSSVPAGALSKIEASVAAVRKPQVTTVGGFKTSFQQSLVWSLEQVKKNVEERTFQHIDARSKPRFYGAASEPRKGIRAGHVPGSKCIPFTEVLNQEGMLLPINGLQKTFEDAGLNLEVPVVASCGTGVTACVLSLALYQLGVASVPVYDGSWTEWGGLPDSEVAVATSSA</sequence>
<feature type="domain" description="Rhodanese" evidence="4">
    <location>
        <begin position="186"/>
        <end position="300"/>
    </location>
</feature>
<dbReference type="OMA" id="YPRVKGY"/>
<dbReference type="AlphaFoldDB" id="D8RBN7"/>
<dbReference type="Gene3D" id="3.40.250.10">
    <property type="entry name" value="Rhodanese-like domain"/>
    <property type="match status" value="2"/>
</dbReference>
<gene>
    <name evidence="5" type="ORF">SELMODRAFT_89723</name>
</gene>
<dbReference type="CDD" id="cd01449">
    <property type="entry name" value="TST_Repeat_2"/>
    <property type="match status" value="1"/>
</dbReference>
<dbReference type="STRING" id="88036.D8RBN7"/>
<name>D8RBN7_SELML</name>
<accession>D8RBN7</accession>
<dbReference type="SUPFAM" id="SSF52821">
    <property type="entry name" value="Rhodanese/Cell cycle control phosphatase"/>
    <property type="match status" value="2"/>
</dbReference>
<dbReference type="InParanoid" id="D8RBN7"/>
<dbReference type="KEGG" id="smo:SELMODRAFT_89723"/>
<evidence type="ECO:0000256" key="3">
    <source>
        <dbReference type="RuleBase" id="RU000507"/>
    </source>
</evidence>
<dbReference type="SMART" id="SM00450">
    <property type="entry name" value="RHOD"/>
    <property type="match status" value="2"/>
</dbReference>
<dbReference type="InterPro" id="IPR036873">
    <property type="entry name" value="Rhodanese-like_dom_sf"/>
</dbReference>
<keyword evidence="1 3" id="KW-0808">Transferase</keyword>
<keyword evidence="6" id="KW-1185">Reference proteome</keyword>
<dbReference type="PROSITE" id="PS50206">
    <property type="entry name" value="RHODANESE_3"/>
    <property type="match status" value="2"/>
</dbReference>
<dbReference type="PROSITE" id="PS00683">
    <property type="entry name" value="RHODANESE_2"/>
    <property type="match status" value="1"/>
</dbReference>
<proteinExistence type="predicted"/>
<dbReference type="GO" id="GO:0016784">
    <property type="term" value="F:3-mercaptopyruvate sulfurtransferase activity"/>
    <property type="evidence" value="ECO:0000318"/>
    <property type="project" value="GO_Central"/>
</dbReference>
<dbReference type="HOGENOM" id="CLU_031618_3_2_1"/>
<reference evidence="5 6" key="1">
    <citation type="journal article" date="2011" name="Science">
        <title>The Selaginella genome identifies genetic changes associated with the evolution of vascular plants.</title>
        <authorList>
            <person name="Banks J.A."/>
            <person name="Nishiyama T."/>
            <person name="Hasebe M."/>
            <person name="Bowman J.L."/>
            <person name="Gribskov M."/>
            <person name="dePamphilis C."/>
            <person name="Albert V.A."/>
            <person name="Aono N."/>
            <person name="Aoyama T."/>
            <person name="Ambrose B.A."/>
            <person name="Ashton N.W."/>
            <person name="Axtell M.J."/>
            <person name="Barker E."/>
            <person name="Barker M.S."/>
            <person name="Bennetzen J.L."/>
            <person name="Bonawitz N.D."/>
            <person name="Chapple C."/>
            <person name="Cheng C."/>
            <person name="Correa L.G."/>
            <person name="Dacre M."/>
            <person name="DeBarry J."/>
            <person name="Dreyer I."/>
            <person name="Elias M."/>
            <person name="Engstrom E.M."/>
            <person name="Estelle M."/>
            <person name="Feng L."/>
            <person name="Finet C."/>
            <person name="Floyd S.K."/>
            <person name="Frommer W.B."/>
            <person name="Fujita T."/>
            <person name="Gramzow L."/>
            <person name="Gutensohn M."/>
            <person name="Harholt J."/>
            <person name="Hattori M."/>
            <person name="Heyl A."/>
            <person name="Hirai T."/>
            <person name="Hiwatashi Y."/>
            <person name="Ishikawa M."/>
            <person name="Iwata M."/>
            <person name="Karol K.G."/>
            <person name="Koehler B."/>
            <person name="Kolukisaoglu U."/>
            <person name="Kubo M."/>
            <person name="Kurata T."/>
            <person name="Lalonde S."/>
            <person name="Li K."/>
            <person name="Li Y."/>
            <person name="Litt A."/>
            <person name="Lyons E."/>
            <person name="Manning G."/>
            <person name="Maruyama T."/>
            <person name="Michael T.P."/>
            <person name="Mikami K."/>
            <person name="Miyazaki S."/>
            <person name="Morinaga S."/>
            <person name="Murata T."/>
            <person name="Mueller-Roeber B."/>
            <person name="Nelson D.R."/>
            <person name="Obara M."/>
            <person name="Oguri Y."/>
            <person name="Olmstead R.G."/>
            <person name="Onodera N."/>
            <person name="Petersen B.L."/>
            <person name="Pils B."/>
            <person name="Prigge M."/>
            <person name="Rensing S.A."/>
            <person name="Riano-Pachon D.M."/>
            <person name="Roberts A.W."/>
            <person name="Sato Y."/>
            <person name="Scheller H.V."/>
            <person name="Schulz B."/>
            <person name="Schulz C."/>
            <person name="Shakirov E.V."/>
            <person name="Shibagaki N."/>
            <person name="Shinohara N."/>
            <person name="Shippen D.E."/>
            <person name="Soerensen I."/>
            <person name="Sotooka R."/>
            <person name="Sugimoto N."/>
            <person name="Sugita M."/>
            <person name="Sumikawa N."/>
            <person name="Tanurdzic M."/>
            <person name="Theissen G."/>
            <person name="Ulvskov P."/>
            <person name="Wakazuki S."/>
            <person name="Weng J.K."/>
            <person name="Willats W.W."/>
            <person name="Wipf D."/>
            <person name="Wolf P.G."/>
            <person name="Yang L."/>
            <person name="Zimmer A.D."/>
            <person name="Zhu Q."/>
            <person name="Mitros T."/>
            <person name="Hellsten U."/>
            <person name="Loque D."/>
            <person name="Otillar R."/>
            <person name="Salamov A."/>
            <person name="Schmutz J."/>
            <person name="Shapiro H."/>
            <person name="Lindquist E."/>
            <person name="Lucas S."/>
            <person name="Rokhsar D."/>
            <person name="Grigoriev I.V."/>
        </authorList>
    </citation>
    <scope>NUCLEOTIDE SEQUENCE [LARGE SCALE GENOMIC DNA]</scope>
</reference>
<dbReference type="EMBL" id="GL377575">
    <property type="protein sequence ID" value="EFJ30532.1"/>
    <property type="molecule type" value="Genomic_DNA"/>
</dbReference>
<dbReference type="FunFam" id="3.40.250.10:FF:000001">
    <property type="entry name" value="Sulfurtransferase"/>
    <property type="match status" value="1"/>
</dbReference>
<evidence type="ECO:0000313" key="5">
    <source>
        <dbReference type="EMBL" id="EFJ30532.1"/>
    </source>
</evidence>
<evidence type="ECO:0000256" key="1">
    <source>
        <dbReference type="ARBA" id="ARBA00022679"/>
    </source>
</evidence>
<dbReference type="Pfam" id="PF00581">
    <property type="entry name" value="Rhodanese"/>
    <property type="match status" value="2"/>
</dbReference>
<evidence type="ECO:0000313" key="6">
    <source>
        <dbReference type="Proteomes" id="UP000001514"/>
    </source>
</evidence>